<accession>A0A4C1U023</accession>
<proteinExistence type="predicted"/>
<organism evidence="1 2">
    <name type="scientific">Eumeta variegata</name>
    <name type="common">Bagworm moth</name>
    <name type="synonym">Eumeta japonica</name>
    <dbReference type="NCBI Taxonomy" id="151549"/>
    <lineage>
        <taxon>Eukaryota</taxon>
        <taxon>Metazoa</taxon>
        <taxon>Ecdysozoa</taxon>
        <taxon>Arthropoda</taxon>
        <taxon>Hexapoda</taxon>
        <taxon>Insecta</taxon>
        <taxon>Pterygota</taxon>
        <taxon>Neoptera</taxon>
        <taxon>Endopterygota</taxon>
        <taxon>Lepidoptera</taxon>
        <taxon>Glossata</taxon>
        <taxon>Ditrysia</taxon>
        <taxon>Tineoidea</taxon>
        <taxon>Psychidae</taxon>
        <taxon>Oiketicinae</taxon>
        <taxon>Eumeta</taxon>
    </lineage>
</organism>
<name>A0A4C1U023_EUMVA</name>
<dbReference type="Proteomes" id="UP000299102">
    <property type="component" value="Unassembled WGS sequence"/>
</dbReference>
<sequence length="80" mass="9081">MNSAFQITPYTSINLLQVNLGFAIVCGNYLPFDHDLFGRNQINTEARINERLIEVIYLAATKEEVASRRRALGPITARRD</sequence>
<evidence type="ECO:0000313" key="1">
    <source>
        <dbReference type="EMBL" id="GBP19691.1"/>
    </source>
</evidence>
<gene>
    <name evidence="1" type="ORF">EVAR_75663_1</name>
</gene>
<protein>
    <submittedName>
        <fullName evidence="1">Uncharacterized protein</fullName>
    </submittedName>
</protein>
<comment type="caution">
    <text evidence="1">The sequence shown here is derived from an EMBL/GenBank/DDBJ whole genome shotgun (WGS) entry which is preliminary data.</text>
</comment>
<dbReference type="AlphaFoldDB" id="A0A4C1U023"/>
<keyword evidence="2" id="KW-1185">Reference proteome</keyword>
<evidence type="ECO:0000313" key="2">
    <source>
        <dbReference type="Proteomes" id="UP000299102"/>
    </source>
</evidence>
<dbReference type="EMBL" id="BGZK01000110">
    <property type="protein sequence ID" value="GBP19691.1"/>
    <property type="molecule type" value="Genomic_DNA"/>
</dbReference>
<reference evidence="1 2" key="1">
    <citation type="journal article" date="2019" name="Commun. Biol.">
        <title>The bagworm genome reveals a unique fibroin gene that provides high tensile strength.</title>
        <authorList>
            <person name="Kono N."/>
            <person name="Nakamura H."/>
            <person name="Ohtoshi R."/>
            <person name="Tomita M."/>
            <person name="Numata K."/>
            <person name="Arakawa K."/>
        </authorList>
    </citation>
    <scope>NUCLEOTIDE SEQUENCE [LARGE SCALE GENOMIC DNA]</scope>
</reference>